<dbReference type="GeneTree" id="ENSGT01150000286975"/>
<dbReference type="InterPro" id="IPR007960">
    <property type="entry name" value="TAS2R"/>
</dbReference>
<evidence type="ECO:0000256" key="7">
    <source>
        <dbReference type="ARBA" id="ARBA00023040"/>
    </source>
</evidence>
<evidence type="ECO:0000256" key="3">
    <source>
        <dbReference type="ARBA" id="ARBA00022480"/>
    </source>
</evidence>
<dbReference type="AlphaFoldDB" id="A0A4W2FI95"/>
<organism evidence="14 15">
    <name type="scientific">Bos indicus x Bos taurus</name>
    <name type="common">Hybrid cattle</name>
    <dbReference type="NCBI Taxonomy" id="30522"/>
    <lineage>
        <taxon>Eukaryota</taxon>
        <taxon>Metazoa</taxon>
        <taxon>Chordata</taxon>
        <taxon>Craniata</taxon>
        <taxon>Vertebrata</taxon>
        <taxon>Euteleostomi</taxon>
        <taxon>Mammalia</taxon>
        <taxon>Eutheria</taxon>
        <taxon>Laurasiatheria</taxon>
        <taxon>Artiodactyla</taxon>
        <taxon>Ruminantia</taxon>
        <taxon>Pecora</taxon>
        <taxon>Bovidae</taxon>
        <taxon>Bovinae</taxon>
        <taxon>Bos</taxon>
    </lineage>
</organism>
<evidence type="ECO:0000313" key="14">
    <source>
        <dbReference type="Ensembl" id="ENSBIXP00005005081.1"/>
    </source>
</evidence>
<feature type="transmembrane region" description="Helical" evidence="13">
    <location>
        <begin position="88"/>
        <end position="109"/>
    </location>
</feature>
<dbReference type="CDD" id="cd15024">
    <property type="entry name" value="7tm_TAS2R42"/>
    <property type="match status" value="1"/>
</dbReference>
<evidence type="ECO:0000256" key="10">
    <source>
        <dbReference type="ARBA" id="ARBA00023224"/>
    </source>
</evidence>
<feature type="transmembrane region" description="Helical" evidence="13">
    <location>
        <begin position="262"/>
        <end position="285"/>
    </location>
</feature>
<evidence type="ECO:0000256" key="5">
    <source>
        <dbReference type="ARBA" id="ARBA00022692"/>
    </source>
</evidence>
<dbReference type="GO" id="GO:0016020">
    <property type="term" value="C:membrane"/>
    <property type="evidence" value="ECO:0007669"/>
    <property type="project" value="UniProtKB-SubCell"/>
</dbReference>
<comment type="subcellular location">
    <subcellularLocation>
        <location evidence="1 12">Membrane</location>
        <topology evidence="1 12">Multi-pass membrane protein</topology>
    </subcellularLocation>
</comment>
<keyword evidence="7 12" id="KW-0297">G-protein coupled receptor</keyword>
<name>A0A4W2FI95_BOBOX</name>
<dbReference type="Gene3D" id="1.20.1070.10">
    <property type="entry name" value="Rhodopsin 7-helix transmembrane proteins"/>
    <property type="match status" value="1"/>
</dbReference>
<gene>
    <name evidence="14" type="primary">LOC113892482</name>
</gene>
<dbReference type="Pfam" id="PF05296">
    <property type="entry name" value="TAS2R"/>
    <property type="match status" value="1"/>
</dbReference>
<feature type="transmembrane region" description="Helical" evidence="13">
    <location>
        <begin position="129"/>
        <end position="145"/>
    </location>
</feature>
<evidence type="ECO:0000256" key="6">
    <source>
        <dbReference type="ARBA" id="ARBA00022989"/>
    </source>
</evidence>
<dbReference type="Proteomes" id="UP000429181">
    <property type="component" value="Chromosome 5"/>
</dbReference>
<keyword evidence="10 12" id="KW-0807">Transducer</keyword>
<protein>
    <recommendedName>
        <fullName evidence="12">Taste receptor type 2</fullName>
    </recommendedName>
</protein>
<keyword evidence="4 12" id="KW-0716">Sensory transduction</keyword>
<evidence type="ECO:0000256" key="4">
    <source>
        <dbReference type="ARBA" id="ARBA00022606"/>
    </source>
</evidence>
<keyword evidence="5 12" id="KW-0812">Transmembrane</keyword>
<keyword evidence="6 13" id="KW-1133">Transmembrane helix</keyword>
<feature type="transmembrane region" description="Helical" evidence="13">
    <location>
        <begin position="233"/>
        <end position="256"/>
    </location>
</feature>
<dbReference type="PANTHER" id="PTHR11394">
    <property type="entry name" value="TASTE RECEPTOR TYPE 2"/>
    <property type="match status" value="1"/>
</dbReference>
<feature type="transmembrane region" description="Helical" evidence="13">
    <location>
        <begin position="12"/>
        <end position="36"/>
    </location>
</feature>
<evidence type="ECO:0000256" key="12">
    <source>
        <dbReference type="RuleBase" id="RU004424"/>
    </source>
</evidence>
<dbReference type="GO" id="GO:0033038">
    <property type="term" value="F:bitter taste receptor activity"/>
    <property type="evidence" value="ECO:0007669"/>
    <property type="project" value="InterPro"/>
</dbReference>
<reference evidence="14 15" key="1">
    <citation type="submission" date="2018-11" db="EMBL/GenBank/DDBJ databases">
        <title>Haplotype-resolved cattle genomes.</title>
        <authorList>
            <person name="Low W.Y."/>
            <person name="Tearle R."/>
            <person name="Bickhart D.M."/>
            <person name="Rosen B.D."/>
            <person name="Koren S."/>
            <person name="Rhie A."/>
            <person name="Hiendleder S."/>
            <person name="Phillippy A.M."/>
            <person name="Smith T.P.L."/>
            <person name="Williams J.L."/>
        </authorList>
    </citation>
    <scope>NUCLEOTIDE SEQUENCE [LARGE SCALE GENOMIC DNA]</scope>
</reference>
<comment type="similarity">
    <text evidence="2 11">Belongs to the G-protein coupled receptor T2R family.</text>
</comment>
<keyword evidence="3 12" id="KW-0919">Taste</keyword>
<reference evidence="14" key="2">
    <citation type="submission" date="2025-08" db="UniProtKB">
        <authorList>
            <consortium name="Ensembl"/>
        </authorList>
    </citation>
    <scope>IDENTIFICATION</scope>
</reference>
<dbReference type="PANTHER" id="PTHR11394:SF78">
    <property type="entry name" value="TASTE RECEPTOR TYPE 2"/>
    <property type="match status" value="1"/>
</dbReference>
<evidence type="ECO:0000256" key="2">
    <source>
        <dbReference type="ARBA" id="ARBA00007376"/>
    </source>
</evidence>
<dbReference type="Ensembl" id="ENSBIXT00005007092.1">
    <property type="protein sequence ID" value="ENSBIXP00005005081.1"/>
    <property type="gene ID" value="ENSBIXG00005010851.1"/>
</dbReference>
<sequence>MPSGIENTFLAATIGGFLIGILGNGFIVLVNCIDLVKRQKLSSADCILTGLAISRISQLWVILCDSFLLVLWPHLYAIDKLTKVVSSFWILSNHLATWFATCLSVFYFFKVANFSHPCFTWLRWRIRSVVLVLLLGSLSLLFLNYESIYTLSHILTNSYKIYVRNSTWSSDVSETHYLHQLIVFNFINLIPFLLSLTSLLLLVLSLMRHIRNLQFNPSSKDLSTEAHKRAMKIVMSFLFLFIIHVSSILLIAWVFLKLQGRLAQLVVVLTSTVFPSSHSFILILGNSKLRQNALRLLWYLNCHPKRVKSLHRTLKWLST</sequence>
<evidence type="ECO:0000256" key="1">
    <source>
        <dbReference type="ARBA" id="ARBA00004141"/>
    </source>
</evidence>
<proteinExistence type="inferred from homology"/>
<evidence type="ECO:0000256" key="11">
    <source>
        <dbReference type="RuleBase" id="RU004423"/>
    </source>
</evidence>
<dbReference type="SUPFAM" id="SSF81321">
    <property type="entry name" value="Family A G protein-coupled receptor-like"/>
    <property type="match status" value="1"/>
</dbReference>
<evidence type="ECO:0000256" key="9">
    <source>
        <dbReference type="ARBA" id="ARBA00023170"/>
    </source>
</evidence>
<keyword evidence="9 12" id="KW-0675">Receptor</keyword>
<evidence type="ECO:0000256" key="8">
    <source>
        <dbReference type="ARBA" id="ARBA00023136"/>
    </source>
</evidence>
<evidence type="ECO:0000313" key="15">
    <source>
        <dbReference type="Proteomes" id="UP000429181"/>
    </source>
</evidence>
<feature type="transmembrane region" description="Helical" evidence="13">
    <location>
        <begin position="57"/>
        <end position="76"/>
    </location>
</feature>
<dbReference type="FunFam" id="1.20.1070.10:FF:000042">
    <property type="entry name" value="Taste receptor type 2 member 7"/>
    <property type="match status" value="1"/>
</dbReference>
<evidence type="ECO:0000256" key="13">
    <source>
        <dbReference type="SAM" id="Phobius"/>
    </source>
</evidence>
<dbReference type="GO" id="GO:0004930">
    <property type="term" value="F:G protein-coupled receptor activity"/>
    <property type="evidence" value="ECO:0007669"/>
    <property type="project" value="UniProtKB-KW"/>
</dbReference>
<feature type="transmembrane region" description="Helical" evidence="13">
    <location>
        <begin position="177"/>
        <end position="204"/>
    </location>
</feature>
<accession>A0A4W2FI95</accession>
<keyword evidence="8 12" id="KW-0472">Membrane</keyword>